<dbReference type="EMBL" id="JAOPJZ010000009">
    <property type="protein sequence ID" value="MCU4752775.1"/>
    <property type="molecule type" value="Genomic_DNA"/>
</dbReference>
<dbReference type="AlphaFoldDB" id="A0AAP2ZA27"/>
<name>A0AAP2ZA27_9EURY</name>
<feature type="transmembrane region" description="Helical" evidence="1">
    <location>
        <begin position="36"/>
        <end position="56"/>
    </location>
</feature>
<feature type="transmembrane region" description="Helical" evidence="1">
    <location>
        <begin position="12"/>
        <end position="30"/>
    </location>
</feature>
<reference evidence="2 3" key="1">
    <citation type="submission" date="2022-09" db="EMBL/GenBank/DDBJ databases">
        <title>Enrichment on poylsaccharides allowed isolation of novel metabolic and taxonomic groups of Haloarchaea.</title>
        <authorList>
            <person name="Sorokin D.Y."/>
            <person name="Elcheninov A.G."/>
            <person name="Khizhniak T.V."/>
            <person name="Kolganova T.V."/>
            <person name="Kublanov I.V."/>
        </authorList>
    </citation>
    <scope>NUCLEOTIDE SEQUENCE [LARGE SCALE GENOMIC DNA]</scope>
    <source>
        <strain evidence="2 3">AArc-curdl1</strain>
    </source>
</reference>
<comment type="caution">
    <text evidence="2">The sequence shown here is derived from an EMBL/GenBank/DDBJ whole genome shotgun (WGS) entry which is preliminary data.</text>
</comment>
<evidence type="ECO:0000313" key="2">
    <source>
        <dbReference type="EMBL" id="MCU4752775.1"/>
    </source>
</evidence>
<gene>
    <name evidence="2" type="ORF">OB919_12445</name>
</gene>
<dbReference type="Proteomes" id="UP001321047">
    <property type="component" value="Unassembled WGS sequence"/>
</dbReference>
<keyword evidence="1" id="KW-0812">Transmembrane</keyword>
<protein>
    <submittedName>
        <fullName evidence="2">DUF1467 domain-containing protein</fullName>
    </submittedName>
</protein>
<keyword evidence="3" id="KW-1185">Reference proteome</keyword>
<keyword evidence="1" id="KW-0472">Membrane</keyword>
<feature type="transmembrane region" description="Helical" evidence="1">
    <location>
        <begin position="106"/>
        <end position="132"/>
    </location>
</feature>
<feature type="transmembrane region" description="Helical" evidence="1">
    <location>
        <begin position="68"/>
        <end position="86"/>
    </location>
</feature>
<accession>A0AAP2ZA27</accession>
<evidence type="ECO:0000256" key="1">
    <source>
        <dbReference type="SAM" id="Phobius"/>
    </source>
</evidence>
<proteinExistence type="predicted"/>
<keyword evidence="1" id="KW-1133">Transmembrane helix</keyword>
<sequence length="150" mass="15559">MNNGYAKPSTITLLASVGFVVVGVGINSGLDASVRTIPALVAISIGLVGIVSNVSDRPLEQIRQIAKRWWLLAFVAFVPYGIVAAPSGEGAVALGEALSGWISVPVLETIAGAALLCAISVTTLYSIGLYGIHPGRPTPEERLLSECDDD</sequence>
<dbReference type="RefSeq" id="WP_342809104.1">
    <property type="nucleotide sequence ID" value="NZ_JAOPJZ010000009.1"/>
</dbReference>
<evidence type="ECO:0000313" key="3">
    <source>
        <dbReference type="Proteomes" id="UP001321047"/>
    </source>
</evidence>
<organism evidence="2 3">
    <name type="scientific">Natronosalvus hydrolyticus</name>
    <dbReference type="NCBI Taxonomy" id="2979988"/>
    <lineage>
        <taxon>Archaea</taxon>
        <taxon>Methanobacteriati</taxon>
        <taxon>Methanobacteriota</taxon>
        <taxon>Stenosarchaea group</taxon>
        <taxon>Halobacteria</taxon>
        <taxon>Halobacteriales</taxon>
        <taxon>Natrialbaceae</taxon>
        <taxon>Natronosalvus</taxon>
    </lineage>
</organism>